<accession>A0A8B0SXL3</accession>
<proteinExistence type="predicted"/>
<keyword evidence="1" id="KW-0614">Plasmid</keyword>
<sequence length="37" mass="4301">MIFVVFDLVDNVSNIIDQLLVMRYEDNSSCIGLHHCF</sequence>
<geneLocation type="plasmid" evidence="1">
    <name>p17-15-vir-like</name>
</geneLocation>
<evidence type="ECO:0000313" key="1">
    <source>
        <dbReference type="EMBL" id="QTX15048.1"/>
    </source>
</evidence>
<reference evidence="1" key="1">
    <citation type="submission" date="2020-01" db="EMBL/GenBank/DDBJ databases">
        <authorList>
            <person name="Qin S."/>
        </authorList>
    </citation>
    <scope>NUCLEOTIDE SEQUENCE</scope>
    <source>
        <strain evidence="1">CVir17-16-YZ6g</strain>
        <plasmid evidence="1">p17-15-vir-like</plasmid>
    </source>
</reference>
<name>A0A8B0SXL3_KLEPN</name>
<protein>
    <submittedName>
        <fullName evidence="1">Uncharacterized protein</fullName>
    </submittedName>
</protein>
<dbReference type="EMBL" id="MN956836">
    <property type="protein sequence ID" value="QTX15048.1"/>
    <property type="molecule type" value="Genomic_DNA"/>
</dbReference>
<organism evidence="1">
    <name type="scientific">Klebsiella pneumoniae</name>
    <dbReference type="NCBI Taxonomy" id="573"/>
    <lineage>
        <taxon>Bacteria</taxon>
        <taxon>Pseudomonadati</taxon>
        <taxon>Pseudomonadota</taxon>
        <taxon>Gammaproteobacteria</taxon>
        <taxon>Enterobacterales</taxon>
        <taxon>Enterobacteriaceae</taxon>
        <taxon>Klebsiella/Raoultella group</taxon>
        <taxon>Klebsiella</taxon>
        <taxon>Klebsiella pneumoniae complex</taxon>
    </lineage>
</organism>
<dbReference type="AlphaFoldDB" id="A0A8B0SXL3"/>